<protein>
    <submittedName>
        <fullName evidence="4">Uncharacterized protein</fullName>
    </submittedName>
</protein>
<evidence type="ECO:0000259" key="2">
    <source>
        <dbReference type="PROSITE" id="PS51852"/>
    </source>
</evidence>
<dbReference type="Pfam" id="PF19518">
    <property type="entry name" value="RhoGAP_pG1_pG2"/>
    <property type="match status" value="1"/>
</dbReference>
<evidence type="ECO:0000259" key="1">
    <source>
        <dbReference type="PROSITE" id="PS51676"/>
    </source>
</evidence>
<organism evidence="4 5">
    <name type="scientific">Takifugu bimaculatus</name>
    <dbReference type="NCBI Taxonomy" id="433685"/>
    <lineage>
        <taxon>Eukaryota</taxon>
        <taxon>Metazoa</taxon>
        <taxon>Chordata</taxon>
        <taxon>Craniata</taxon>
        <taxon>Vertebrata</taxon>
        <taxon>Euteleostomi</taxon>
        <taxon>Actinopterygii</taxon>
        <taxon>Neopterygii</taxon>
        <taxon>Teleostei</taxon>
        <taxon>Neoteleostei</taxon>
        <taxon>Acanthomorphata</taxon>
        <taxon>Eupercaria</taxon>
        <taxon>Tetraodontiformes</taxon>
        <taxon>Tetradontoidea</taxon>
        <taxon>Tetraodontidae</taxon>
        <taxon>Takifugu</taxon>
    </lineage>
</organism>
<dbReference type="InterPro" id="IPR039006">
    <property type="entry name" value="RhoGAP_pG2"/>
</dbReference>
<dbReference type="InterPro" id="IPR036517">
    <property type="entry name" value="FF_domain_sf"/>
</dbReference>
<dbReference type="PROSITE" id="PS51852">
    <property type="entry name" value="PG1"/>
    <property type="match status" value="1"/>
</dbReference>
<name>A0A4Z2CC29_9TELE</name>
<evidence type="ECO:0000313" key="4">
    <source>
        <dbReference type="EMBL" id="TNN01808.1"/>
    </source>
</evidence>
<dbReference type="InterPro" id="IPR045786">
    <property type="entry name" value="RhoGAP_pG1_pG2"/>
</dbReference>
<dbReference type="GO" id="GO:0005096">
    <property type="term" value="F:GTPase activator activity"/>
    <property type="evidence" value="ECO:0007669"/>
    <property type="project" value="TreeGrafter"/>
</dbReference>
<dbReference type="PANTHER" id="PTHR46005">
    <property type="entry name" value="RHO GTPASE-ACTIVATING PROTEIN 190"/>
    <property type="match status" value="1"/>
</dbReference>
<dbReference type="PANTHER" id="PTHR46005:SF1">
    <property type="entry name" value="RHO GTPASE-ACTIVATING PROTEIN 35"/>
    <property type="match status" value="1"/>
</dbReference>
<dbReference type="InterPro" id="IPR002713">
    <property type="entry name" value="FF_domain"/>
</dbReference>
<dbReference type="AlphaFoldDB" id="A0A4Z2CC29"/>
<feature type="domain" description="FF" evidence="1">
    <location>
        <begin position="16"/>
        <end position="70"/>
    </location>
</feature>
<dbReference type="SMART" id="SM00441">
    <property type="entry name" value="FF"/>
    <property type="match status" value="2"/>
</dbReference>
<dbReference type="EMBL" id="SWLE01000003">
    <property type="protein sequence ID" value="TNN01808.1"/>
    <property type="molecule type" value="Genomic_DNA"/>
</dbReference>
<dbReference type="PROSITE" id="PS51853">
    <property type="entry name" value="PG2"/>
    <property type="match status" value="1"/>
</dbReference>
<dbReference type="GO" id="GO:0007266">
    <property type="term" value="P:Rho protein signal transduction"/>
    <property type="evidence" value="ECO:0007669"/>
    <property type="project" value="TreeGrafter"/>
</dbReference>
<dbReference type="InterPro" id="IPR051978">
    <property type="entry name" value="Rho-GAP_domain"/>
</dbReference>
<feature type="domain" description="PG1 pseudoGTPase" evidence="2">
    <location>
        <begin position="179"/>
        <end position="361"/>
    </location>
</feature>
<dbReference type="InterPro" id="IPR039007">
    <property type="entry name" value="pG1"/>
</dbReference>
<dbReference type="Pfam" id="PF23083">
    <property type="entry name" value="FF_RHG35_4th"/>
    <property type="match status" value="1"/>
</dbReference>
<reference evidence="4 5" key="1">
    <citation type="submission" date="2019-04" db="EMBL/GenBank/DDBJ databases">
        <title>The sequence and de novo assembly of Takifugu bimaculatus genome using PacBio and Hi-C technologies.</title>
        <authorList>
            <person name="Xu P."/>
            <person name="Liu B."/>
            <person name="Zhou Z."/>
        </authorList>
    </citation>
    <scope>NUCLEOTIDE SEQUENCE [LARGE SCALE GENOMIC DNA]</scope>
    <source>
        <strain evidence="4">TB-2018</strain>
        <tissue evidence="4">Muscle</tissue>
    </source>
</reference>
<gene>
    <name evidence="4" type="ORF">fugu_011190</name>
</gene>
<keyword evidence="5" id="KW-1185">Reference proteome</keyword>
<dbReference type="FunFam" id="1.10.10.440:FF:000007">
    <property type="entry name" value="Putative rho GTPase-activating protein 5"/>
    <property type="match status" value="1"/>
</dbReference>
<evidence type="ECO:0000259" key="3">
    <source>
        <dbReference type="PROSITE" id="PS51853"/>
    </source>
</evidence>
<accession>A0A4Z2CC29</accession>
<dbReference type="GO" id="GO:0008361">
    <property type="term" value="P:regulation of cell size"/>
    <property type="evidence" value="ECO:0007669"/>
    <property type="project" value="TreeGrafter"/>
</dbReference>
<proteinExistence type="predicted"/>
<dbReference type="PROSITE" id="PS51676">
    <property type="entry name" value="FF"/>
    <property type="match status" value="2"/>
</dbReference>
<dbReference type="Proteomes" id="UP000516260">
    <property type="component" value="Chromosome 11"/>
</dbReference>
<dbReference type="InterPro" id="IPR057284">
    <property type="entry name" value="FF_RHG35_4th"/>
</dbReference>
<evidence type="ECO:0000313" key="5">
    <source>
        <dbReference type="Proteomes" id="UP000516260"/>
    </source>
</evidence>
<comment type="caution">
    <text evidence="4">The sequence shown here is derived from an EMBL/GenBank/DDBJ whole genome shotgun (WGS) entry which is preliminary data.</text>
</comment>
<dbReference type="GO" id="GO:0050770">
    <property type="term" value="P:regulation of axonogenesis"/>
    <property type="evidence" value="ECO:0007669"/>
    <property type="project" value="TreeGrafter"/>
</dbReference>
<dbReference type="GO" id="GO:0005829">
    <property type="term" value="C:cytosol"/>
    <property type="evidence" value="ECO:0007669"/>
    <property type="project" value="TreeGrafter"/>
</dbReference>
<feature type="domain" description="PG2 pseudoGTPase" evidence="3">
    <location>
        <begin position="387"/>
        <end position="480"/>
    </location>
</feature>
<feature type="domain" description="FF" evidence="1">
    <location>
        <begin position="72"/>
        <end position="137"/>
    </location>
</feature>
<sequence length="480" mass="54230">MIYETHLEQLRNDRKRAEMRWELKEKLSVSPFITPGKPWEEARSFIMNEEFYQWLEEAEYLDIYNKHQKEIIDRAKEDFQELLLEYSELFYELEVDAKPSKEKMGAIQELLGEEQRFKALQKLQAERDALVLKHIHFVYHPTKDTCPNSPHCVDSKIEQILASRFPTRYSSSESSRTEGGRAERINIVILGKDGLAREMANEIRALCSSDDRYVLDGKIYELALRPIEGNVRLPVNSFQTPTFAPHGCLCLYNSKESLSYVVESLEKLRESTISRRERESSLAQLPLSLLLVTKRGVGSIGDIGGETAQTLIQQGLQVAAKLQCVYLDPASPGMGYGRNVNEKQINAMLKGLLESKRSIGTSSPPLHSTSSAFRDSQSQQILEADLRIVMCLMCGDTYDLDQLLAPFLLPQYCRPASSLSSGTSVFLDLTIGGQKQNIDLSVLSFHSSFALRKTKAGPWLHSGVFCSSKSLYGDIMCFSL</sequence>
<dbReference type="Gene3D" id="1.10.10.440">
    <property type="entry name" value="FF domain"/>
    <property type="match status" value="1"/>
</dbReference>